<protein>
    <submittedName>
        <fullName evidence="3">GUN4 N-terminal ARM-like repeat domain-containing protein</fullName>
    </submittedName>
</protein>
<gene>
    <name evidence="3" type="ORF">IQ217_12445</name>
</gene>
<reference evidence="3 4" key="1">
    <citation type="submission" date="2020-10" db="EMBL/GenBank/DDBJ databases">
        <authorList>
            <person name="Castelo-Branco R."/>
            <person name="Eusebio N."/>
            <person name="Adriana R."/>
            <person name="Vieira A."/>
            <person name="Brugerolle De Fraissinette N."/>
            <person name="Rezende De Castro R."/>
            <person name="Schneider M.P."/>
            <person name="Vasconcelos V."/>
            <person name="Leao P.N."/>
        </authorList>
    </citation>
    <scope>NUCLEOTIDE SEQUENCE [LARGE SCALE GENOMIC DNA]</scope>
    <source>
        <strain evidence="3 4">LEGE 00031</strain>
    </source>
</reference>
<keyword evidence="4" id="KW-1185">Reference proteome</keyword>
<accession>A0ABR9VTF1</accession>
<dbReference type="InterPro" id="IPR016024">
    <property type="entry name" value="ARM-type_fold"/>
</dbReference>
<dbReference type="SUPFAM" id="SSF140869">
    <property type="entry name" value="GUN4-like"/>
    <property type="match status" value="1"/>
</dbReference>
<sequence length="233" mass="26388">MSDNLTELSQQLHDASEKKQLTAIAALAAMGEEGQGVLLDYLAKNTPLEKPLLVVGTTYQTLRNLGQEAITAQLQQNYPTGIFPLQSAQGIDYLSLQEALARQDFESADEITRDKLCELAGPGASQRQWLYFTEVEKFPALDLHTINALWWLHSNGNFGFSVQRRLWLASGKEFTKLWPKIGWKSGNVWTRWPKGFTWDLSAPQGHLPLLNQLRGVRVAEFLYSHPVWSQYGW</sequence>
<dbReference type="PANTHER" id="PTHR34800">
    <property type="entry name" value="TETRAPYRROLE-BINDING PROTEIN, CHLOROPLASTIC"/>
    <property type="match status" value="1"/>
</dbReference>
<evidence type="ECO:0000259" key="1">
    <source>
        <dbReference type="Pfam" id="PF05419"/>
    </source>
</evidence>
<evidence type="ECO:0000313" key="3">
    <source>
        <dbReference type="EMBL" id="MBE9254632.1"/>
    </source>
</evidence>
<dbReference type="InterPro" id="IPR008629">
    <property type="entry name" value="GUN4-like"/>
</dbReference>
<dbReference type="PANTHER" id="PTHR34800:SF1">
    <property type="entry name" value="TETRAPYRROLE-BINDING PROTEIN, CHLOROPLASTIC"/>
    <property type="match status" value="1"/>
</dbReference>
<proteinExistence type="predicted"/>
<feature type="domain" description="GUN4 N-terminal ARM-like repeat" evidence="2">
    <location>
        <begin position="2"/>
        <end position="79"/>
    </location>
</feature>
<dbReference type="SUPFAM" id="SSF48371">
    <property type="entry name" value="ARM repeat"/>
    <property type="match status" value="1"/>
</dbReference>
<organism evidence="3 4">
    <name type="scientific">Synechocystis salina LEGE 00031</name>
    <dbReference type="NCBI Taxonomy" id="1828736"/>
    <lineage>
        <taxon>Bacteria</taxon>
        <taxon>Bacillati</taxon>
        <taxon>Cyanobacteriota</taxon>
        <taxon>Cyanophyceae</taxon>
        <taxon>Synechococcales</taxon>
        <taxon>Merismopediaceae</taxon>
        <taxon>Synechocystis</taxon>
    </lineage>
</organism>
<dbReference type="Gene3D" id="1.25.40.620">
    <property type="match status" value="1"/>
</dbReference>
<dbReference type="Proteomes" id="UP000658720">
    <property type="component" value="Unassembled WGS sequence"/>
</dbReference>
<dbReference type="InterPro" id="IPR032192">
    <property type="entry name" value="GUN4_N"/>
</dbReference>
<evidence type="ECO:0000313" key="4">
    <source>
        <dbReference type="Proteomes" id="UP000658720"/>
    </source>
</evidence>
<evidence type="ECO:0000259" key="2">
    <source>
        <dbReference type="Pfam" id="PF16416"/>
    </source>
</evidence>
<dbReference type="InterPro" id="IPR037215">
    <property type="entry name" value="GUN4-like_sf"/>
</dbReference>
<dbReference type="RefSeq" id="WP_194020183.1">
    <property type="nucleotide sequence ID" value="NZ_JADEVV010000035.1"/>
</dbReference>
<dbReference type="EMBL" id="JADEVV010000035">
    <property type="protein sequence ID" value="MBE9254632.1"/>
    <property type="molecule type" value="Genomic_DNA"/>
</dbReference>
<name>A0ABR9VTF1_9SYNC</name>
<dbReference type="Pfam" id="PF05419">
    <property type="entry name" value="GUN4"/>
    <property type="match status" value="1"/>
</dbReference>
<dbReference type="Gene3D" id="1.10.10.1770">
    <property type="entry name" value="Gun4-like"/>
    <property type="match status" value="1"/>
</dbReference>
<feature type="domain" description="GUN4-like" evidence="1">
    <location>
        <begin position="87"/>
        <end position="226"/>
    </location>
</feature>
<dbReference type="Pfam" id="PF16416">
    <property type="entry name" value="GUN4_N"/>
    <property type="match status" value="1"/>
</dbReference>
<comment type="caution">
    <text evidence="3">The sequence shown here is derived from an EMBL/GenBank/DDBJ whole genome shotgun (WGS) entry which is preliminary data.</text>
</comment>
<dbReference type="CDD" id="cd16383">
    <property type="entry name" value="GUN4"/>
    <property type="match status" value="1"/>
</dbReference>